<organism evidence="6 7">
    <name type="scientific">Prosthecobacter vanneervenii</name>
    <dbReference type="NCBI Taxonomy" id="48466"/>
    <lineage>
        <taxon>Bacteria</taxon>
        <taxon>Pseudomonadati</taxon>
        <taxon>Verrucomicrobiota</taxon>
        <taxon>Verrucomicrobiia</taxon>
        <taxon>Verrucomicrobiales</taxon>
        <taxon>Verrucomicrobiaceae</taxon>
        <taxon>Prosthecobacter</taxon>
    </lineage>
</organism>
<keyword evidence="7" id="KW-1185">Reference proteome</keyword>
<name>A0A7W7YFI4_9BACT</name>
<evidence type="ECO:0000256" key="1">
    <source>
        <dbReference type="ARBA" id="ARBA00001911"/>
    </source>
</evidence>
<evidence type="ECO:0000256" key="4">
    <source>
        <dbReference type="ARBA" id="ARBA00023239"/>
    </source>
</evidence>
<dbReference type="Pfam" id="PF01370">
    <property type="entry name" value="Epimerase"/>
    <property type="match status" value="1"/>
</dbReference>
<evidence type="ECO:0000313" key="6">
    <source>
        <dbReference type="EMBL" id="MBB5035169.1"/>
    </source>
</evidence>
<gene>
    <name evidence="6" type="ORF">HNQ65_004778</name>
</gene>
<dbReference type="InterPro" id="IPR001509">
    <property type="entry name" value="Epimerase_deHydtase"/>
</dbReference>
<dbReference type="SUPFAM" id="SSF51735">
    <property type="entry name" value="NAD(P)-binding Rossmann-fold domains"/>
    <property type="match status" value="1"/>
</dbReference>
<reference evidence="6 7" key="1">
    <citation type="submission" date="2020-08" db="EMBL/GenBank/DDBJ databases">
        <title>Genomic Encyclopedia of Type Strains, Phase IV (KMG-IV): sequencing the most valuable type-strain genomes for metagenomic binning, comparative biology and taxonomic classification.</title>
        <authorList>
            <person name="Goeker M."/>
        </authorList>
    </citation>
    <scope>NUCLEOTIDE SEQUENCE [LARGE SCALE GENOMIC DNA]</scope>
    <source>
        <strain evidence="6 7">DSM 12252</strain>
    </source>
</reference>
<sequence length="342" mass="37394">MSSSYFHEDAGIALEGVPREPLQDCRVLLTGASGVVGIHMAAAFRRLIDEGSKLRLQVTFQSPVTGVIAEMLDHPQISIRRGDLTDPTFRRSLDEAEVILHAAGYGQPGRFLENPGKTIRLNTEATLDLLDKVPSGGRFLFVSTSELYVGLPAGEPNSEDRIGTTNTTHPRACYIEGKRCGEAACNAARASGIHAVSGRLALAYGPGAHSHDRRVLYTFIEKALRQGQITMMDHGDARRIYCYAPDAVRIMLRAVLEGREPIYNVGGRGVLLIREVAEKIGAQLGVPVRLPETARPLEGAPAEVGLDMGLYEREFGPLKYVDFDEGLRRTIAWHRREQPAAA</sequence>
<accession>A0A7W7YFI4</accession>
<feature type="domain" description="NAD-dependent epimerase/dehydratase" evidence="5">
    <location>
        <begin position="27"/>
        <end position="266"/>
    </location>
</feature>
<dbReference type="RefSeq" id="WP_184343687.1">
    <property type="nucleotide sequence ID" value="NZ_JACHIG010000014.1"/>
</dbReference>
<dbReference type="InterPro" id="IPR044516">
    <property type="entry name" value="UXS-like"/>
</dbReference>
<comment type="cofactor">
    <cofactor evidence="1">
        <name>NAD(+)</name>
        <dbReference type="ChEBI" id="CHEBI:57540"/>
    </cofactor>
</comment>
<dbReference type="PANTHER" id="PTHR43078:SF6">
    <property type="entry name" value="UDP-GLUCURONIC ACID DECARBOXYLASE 1"/>
    <property type="match status" value="1"/>
</dbReference>
<keyword evidence="4" id="KW-0456">Lyase</keyword>
<evidence type="ECO:0000256" key="2">
    <source>
        <dbReference type="ARBA" id="ARBA00022793"/>
    </source>
</evidence>
<dbReference type="GO" id="GO:0070403">
    <property type="term" value="F:NAD+ binding"/>
    <property type="evidence" value="ECO:0007669"/>
    <property type="project" value="InterPro"/>
</dbReference>
<keyword evidence="3" id="KW-0520">NAD</keyword>
<dbReference type="AlphaFoldDB" id="A0A7W7YFI4"/>
<keyword evidence="2" id="KW-0210">Decarboxylase</keyword>
<evidence type="ECO:0000259" key="5">
    <source>
        <dbReference type="Pfam" id="PF01370"/>
    </source>
</evidence>
<dbReference type="Proteomes" id="UP000590740">
    <property type="component" value="Unassembled WGS sequence"/>
</dbReference>
<evidence type="ECO:0000256" key="3">
    <source>
        <dbReference type="ARBA" id="ARBA00023027"/>
    </source>
</evidence>
<dbReference type="InterPro" id="IPR036291">
    <property type="entry name" value="NAD(P)-bd_dom_sf"/>
</dbReference>
<comment type="caution">
    <text evidence="6">The sequence shown here is derived from an EMBL/GenBank/DDBJ whole genome shotgun (WGS) entry which is preliminary data.</text>
</comment>
<dbReference type="Gene3D" id="3.40.50.720">
    <property type="entry name" value="NAD(P)-binding Rossmann-like Domain"/>
    <property type="match status" value="1"/>
</dbReference>
<dbReference type="GO" id="GO:0048040">
    <property type="term" value="F:UDP-glucuronate decarboxylase activity"/>
    <property type="evidence" value="ECO:0007669"/>
    <property type="project" value="TreeGrafter"/>
</dbReference>
<protein>
    <submittedName>
        <fullName evidence="6">Nucleoside-diphosphate-sugar epimerase</fullName>
    </submittedName>
</protein>
<dbReference type="EMBL" id="JACHIG010000014">
    <property type="protein sequence ID" value="MBB5035169.1"/>
    <property type="molecule type" value="Genomic_DNA"/>
</dbReference>
<dbReference type="GO" id="GO:0005737">
    <property type="term" value="C:cytoplasm"/>
    <property type="evidence" value="ECO:0007669"/>
    <property type="project" value="TreeGrafter"/>
</dbReference>
<proteinExistence type="predicted"/>
<dbReference type="PANTHER" id="PTHR43078">
    <property type="entry name" value="UDP-GLUCURONIC ACID DECARBOXYLASE-RELATED"/>
    <property type="match status" value="1"/>
</dbReference>
<evidence type="ECO:0000313" key="7">
    <source>
        <dbReference type="Proteomes" id="UP000590740"/>
    </source>
</evidence>
<dbReference type="GO" id="GO:0042732">
    <property type="term" value="P:D-xylose metabolic process"/>
    <property type="evidence" value="ECO:0007669"/>
    <property type="project" value="InterPro"/>
</dbReference>